<dbReference type="Proteomes" id="UP000234956">
    <property type="component" value="Unassembled WGS sequence"/>
</dbReference>
<protein>
    <submittedName>
        <fullName evidence="2">Phage tail protein</fullName>
    </submittedName>
</protein>
<proteinExistence type="predicted"/>
<evidence type="ECO:0000313" key="2">
    <source>
        <dbReference type="EMBL" id="PKU52991.1"/>
    </source>
</evidence>
<evidence type="ECO:0000259" key="1">
    <source>
        <dbReference type="Pfam" id="PF07484"/>
    </source>
</evidence>
<dbReference type="InterPro" id="IPR011083">
    <property type="entry name" value="Phage_tail_collar_dom"/>
</dbReference>
<dbReference type="EMBL" id="PDFK01000001">
    <property type="protein sequence ID" value="PKU52991.1"/>
    <property type="molecule type" value="Genomic_DNA"/>
</dbReference>
<dbReference type="SUPFAM" id="SSF88874">
    <property type="entry name" value="Receptor-binding domain of short tail fibre protein gp12"/>
    <property type="match status" value="1"/>
</dbReference>
<gene>
    <name evidence="2" type="ORF">CRI88_01285</name>
</gene>
<comment type="caution">
    <text evidence="2">The sequence shown here is derived from an EMBL/GenBank/DDBJ whole genome shotgun (WGS) entry which is preliminary data.</text>
</comment>
<dbReference type="Gene3D" id="3.90.1340.10">
    <property type="entry name" value="Phage tail collar domain"/>
    <property type="match status" value="1"/>
</dbReference>
<organism evidence="2 3">
    <name type="scientific">Lysinibacillus fusiformis</name>
    <dbReference type="NCBI Taxonomy" id="28031"/>
    <lineage>
        <taxon>Bacteria</taxon>
        <taxon>Bacillati</taxon>
        <taxon>Bacillota</taxon>
        <taxon>Bacilli</taxon>
        <taxon>Bacillales</taxon>
        <taxon>Bacillaceae</taxon>
        <taxon>Lysinibacillus</taxon>
    </lineage>
</organism>
<reference evidence="2 3" key="1">
    <citation type="submission" date="2017-10" db="EMBL/GenBank/DDBJ databases">
        <title>Draft genome of Lysinibacillus fusiformis strain Juneja, a laboratory-derived pathogen of Drosophila melanogaster.</title>
        <authorList>
            <person name="Smith B.R."/>
            <person name="Unckless R.L."/>
        </authorList>
    </citation>
    <scope>NUCLEOTIDE SEQUENCE [LARGE SCALE GENOMIC DNA]</scope>
    <source>
        <strain evidence="2 3">Juneja</strain>
    </source>
</reference>
<feature type="domain" description="Phage tail collar" evidence="1">
    <location>
        <begin position="6"/>
        <end position="62"/>
    </location>
</feature>
<evidence type="ECO:0000313" key="3">
    <source>
        <dbReference type="Proteomes" id="UP000234956"/>
    </source>
</evidence>
<dbReference type="InterPro" id="IPR037053">
    <property type="entry name" value="Phage_tail_collar_dom_sf"/>
</dbReference>
<dbReference type="AlphaFoldDB" id="A0A2I0V3W0"/>
<name>A0A2I0V3W0_9BACI</name>
<dbReference type="Pfam" id="PF07484">
    <property type="entry name" value="Collar"/>
    <property type="match status" value="1"/>
</dbReference>
<accession>A0A2I0V3W0</accession>
<dbReference type="RefSeq" id="WP_036127178.1">
    <property type="nucleotide sequence ID" value="NZ_JAZBNI010000003.1"/>
</dbReference>
<sequence length="168" mass="18007">MDPYVGEIRMFAGNYAPDGWALCNGQLISIAENEVLYSLIGTTYGGNGQTTFALPNFQSRVVVHQGQNQATGTNYVIGQIGGVETVTLNTSQLPAHTHQVNAFSLEGTTLSPEKAVWAKNIQYSTQPANSTMNATVVSSVGGNTPHDNVMPFLTISFIIALYGIYPSF</sequence>